<feature type="transmembrane region" description="Helical" evidence="14">
    <location>
        <begin position="292"/>
        <end position="310"/>
    </location>
</feature>
<feature type="transmembrane region" description="Helical" evidence="14">
    <location>
        <begin position="338"/>
        <end position="361"/>
    </location>
</feature>
<dbReference type="GO" id="GO:0046677">
    <property type="term" value="P:response to antibiotic"/>
    <property type="evidence" value="ECO:0007669"/>
    <property type="project" value="UniProtKB-KW"/>
</dbReference>
<evidence type="ECO:0000256" key="6">
    <source>
        <dbReference type="ARBA" id="ARBA00022679"/>
    </source>
</evidence>
<evidence type="ECO:0000256" key="1">
    <source>
        <dbReference type="ARBA" id="ARBA00004651"/>
    </source>
</evidence>
<dbReference type="EMBL" id="FMYP01000063">
    <property type="protein sequence ID" value="SDC93237.1"/>
    <property type="molecule type" value="Genomic_DNA"/>
</dbReference>
<dbReference type="GO" id="GO:0050071">
    <property type="term" value="F:phosphatidylglycerol lysyltransferase activity"/>
    <property type="evidence" value="ECO:0007669"/>
    <property type="project" value="UniProtKB-EC"/>
</dbReference>
<evidence type="ECO:0000256" key="10">
    <source>
        <dbReference type="ARBA" id="ARBA00023136"/>
    </source>
</evidence>
<accession>A0A1G6QNJ9</accession>
<feature type="transmembrane region" description="Helical" evidence="14">
    <location>
        <begin position="260"/>
        <end position="280"/>
    </location>
</feature>
<keyword evidence="17" id="KW-1185">Reference proteome</keyword>
<keyword evidence="6 16" id="KW-0808">Transferase</keyword>
<proteinExistence type="inferred from homology"/>
<sequence>MNYLLRLTKNTKSGRFSYLLENRKLIAQFILAVLFVGVGVWFFKHERSELGEVRNVLGASKWQYLSLGVFLTAVYITLQGLMYKFAFASLRDRVLLSSTILLFLKRNFISIFIPAGGVASLAFFSGDIEKRGVAKSKIHFASSIYAFVGILSIVLVAIPIFTYAMIDGLAGSGEWFALAAMIILISTLYLSYRSITRKGYIYRILTRFFPTIEVFLDDLISHTIESKYIMVTILMSILIDVTGIAHLYIAMLALGLPTSLIVAMLVYLTAVISLSVSPFMRGLGAVEVSMTYILTRFGFSSIDAVALTFLYRFFEFWLPLFLGALSFLLRINKLLMRIIPAVLLFALGIINIISVLTPAIADRMQHLQNFLPIEAITVSNYFVLLAGIFMLLTAAFLFRGLRSAWWLALFLGIISCVGHLTKAIDYEESIVALLVVLILLYSRKEYYVKNNPQLRNVGIMTAVFSMVAVMIYGTVGFYYLDKNHFNIDFNLLQSVRYTIQNFFLVGSSDLVPNNPFAKHFLLSINVSGFISLSFFFYTLVKPYVFKDIFEPDGIERAKQLVFKYGSSSLDYFKTYNDKVIFELEGLNAFIAYRVSGKYAVVLENPVAENIEQFGLCISMFDKYCYENGLKSLYYRVSEENLSVYRVMKKKALFLGQEGIVDLHTFTLEGRSQKALRNAINKVLDRGYKSTIHTAPLKDGLLQRLQAVSDEWLKDNDRTEIVFSQGMFSWSELKQQTVITVEGPEEKVVAFLNIIPDYAANEATYDLIRKTADAPGGVIDYLMVELFNHIKSQNIQFLNLGFAPMSGIDSPQNLTEQSMKFAYQKIKSFAHYKGLREYKEKFSPIWTNKYLVYDHDFDLLQAPLALAKVIKP</sequence>
<evidence type="ECO:0000256" key="9">
    <source>
        <dbReference type="ARBA" id="ARBA00023098"/>
    </source>
</evidence>
<feature type="transmembrane region" description="Helical" evidence="14">
    <location>
        <begin position="381"/>
        <end position="398"/>
    </location>
</feature>
<feature type="transmembrane region" description="Helical" evidence="14">
    <location>
        <begin position="107"/>
        <end position="124"/>
    </location>
</feature>
<evidence type="ECO:0000256" key="7">
    <source>
        <dbReference type="ARBA" id="ARBA00022692"/>
    </source>
</evidence>
<feature type="transmembrane region" description="Helical" evidence="14">
    <location>
        <begin position="25"/>
        <end position="43"/>
    </location>
</feature>
<keyword evidence="9" id="KW-0443">Lipid metabolism</keyword>
<dbReference type="Pfam" id="PF09924">
    <property type="entry name" value="LPG_synthase_C"/>
    <property type="match status" value="1"/>
</dbReference>
<dbReference type="PANTHER" id="PTHR34697">
    <property type="entry name" value="PHOSPHATIDYLGLYCEROL LYSYLTRANSFERASE"/>
    <property type="match status" value="1"/>
</dbReference>
<keyword evidence="8 14" id="KW-1133">Transmembrane helix</keyword>
<comment type="subcellular location">
    <subcellularLocation>
        <location evidence="1">Cell membrane</location>
        <topology evidence="1">Multi-pass membrane protein</topology>
    </subcellularLocation>
</comment>
<dbReference type="GO" id="GO:0005886">
    <property type="term" value="C:plasma membrane"/>
    <property type="evidence" value="ECO:0007669"/>
    <property type="project" value="UniProtKB-SubCell"/>
</dbReference>
<dbReference type="Pfam" id="PF03706">
    <property type="entry name" value="LPG_synthase_TM"/>
    <property type="match status" value="1"/>
</dbReference>
<evidence type="ECO:0000256" key="13">
    <source>
        <dbReference type="ARBA" id="ARBA00047540"/>
    </source>
</evidence>
<dbReference type="InterPro" id="IPR051211">
    <property type="entry name" value="PG_lysyltransferase"/>
</dbReference>
<dbReference type="PANTHER" id="PTHR34697:SF2">
    <property type="entry name" value="PHOSPHATIDYLGLYCEROL LYSYLTRANSFERASE"/>
    <property type="match status" value="1"/>
</dbReference>
<dbReference type="GO" id="GO:0055091">
    <property type="term" value="P:phospholipid homeostasis"/>
    <property type="evidence" value="ECO:0007669"/>
    <property type="project" value="TreeGrafter"/>
</dbReference>
<feature type="transmembrane region" description="Helical" evidence="14">
    <location>
        <begin position="228"/>
        <end position="254"/>
    </location>
</feature>
<feature type="transmembrane region" description="Helical" evidence="14">
    <location>
        <begin position="144"/>
        <end position="166"/>
    </location>
</feature>
<evidence type="ECO:0000256" key="2">
    <source>
        <dbReference type="ARBA" id="ARBA00008627"/>
    </source>
</evidence>
<dbReference type="EC" id="2.3.2.3" evidence="3"/>
<dbReference type="InterPro" id="IPR016181">
    <property type="entry name" value="Acyl_CoA_acyltransferase"/>
</dbReference>
<protein>
    <recommendedName>
        <fullName evidence="4">Phosphatidylglycerol lysyltransferase</fullName>
        <ecNumber evidence="3">2.3.2.3</ecNumber>
    </recommendedName>
    <alternativeName>
        <fullName evidence="12">Lysylphosphatidylglycerol synthase</fullName>
    </alternativeName>
</protein>
<evidence type="ECO:0000313" key="17">
    <source>
        <dbReference type="Proteomes" id="UP000199452"/>
    </source>
</evidence>
<feature type="transmembrane region" description="Helical" evidence="14">
    <location>
        <begin position="459"/>
        <end position="480"/>
    </location>
</feature>
<feature type="transmembrane region" description="Helical" evidence="14">
    <location>
        <begin position="405"/>
        <end position="424"/>
    </location>
</feature>
<feature type="domain" description="Phosphatidylglycerol lysyltransferase C-terminal" evidence="15">
    <location>
        <begin position="564"/>
        <end position="852"/>
    </location>
</feature>
<keyword evidence="5" id="KW-1003">Cell membrane</keyword>
<dbReference type="InterPro" id="IPR022791">
    <property type="entry name" value="L-PG_synthase/AglD"/>
</dbReference>
<organism evidence="16 17">
    <name type="scientific">Williamwhitmania taraxaci</name>
    <dbReference type="NCBI Taxonomy" id="1640674"/>
    <lineage>
        <taxon>Bacteria</taxon>
        <taxon>Pseudomonadati</taxon>
        <taxon>Bacteroidota</taxon>
        <taxon>Bacteroidia</taxon>
        <taxon>Bacteroidales</taxon>
        <taxon>Williamwhitmaniaceae</taxon>
        <taxon>Williamwhitmania</taxon>
    </lineage>
</organism>
<evidence type="ECO:0000256" key="3">
    <source>
        <dbReference type="ARBA" id="ARBA00012014"/>
    </source>
</evidence>
<name>A0A1G6QNJ9_9BACT</name>
<feature type="transmembrane region" description="Helical" evidence="14">
    <location>
        <begin position="520"/>
        <end position="540"/>
    </location>
</feature>
<comment type="catalytic activity">
    <reaction evidence="13">
        <text>L-lysyl-tRNA(Lys) + a 1,2-diacyl-sn-glycero-3-phospho-(1'-sn-glycerol) = a 1,2-diacyl-sn-glycero-3-phospho-1'-(3'-O-L-lysyl)-sn-glycerol + tRNA(Lys)</text>
        <dbReference type="Rhea" id="RHEA:10668"/>
        <dbReference type="Rhea" id="RHEA-COMP:9696"/>
        <dbReference type="Rhea" id="RHEA-COMP:9697"/>
        <dbReference type="ChEBI" id="CHEBI:64716"/>
        <dbReference type="ChEBI" id="CHEBI:75792"/>
        <dbReference type="ChEBI" id="CHEBI:78442"/>
        <dbReference type="ChEBI" id="CHEBI:78529"/>
        <dbReference type="EC" id="2.3.2.3"/>
    </reaction>
</comment>
<reference evidence="16 17" key="1">
    <citation type="submission" date="2016-09" db="EMBL/GenBank/DDBJ databases">
        <authorList>
            <person name="Capua I."/>
            <person name="De Benedictis P."/>
            <person name="Joannis T."/>
            <person name="Lombin L.H."/>
            <person name="Cattoli G."/>
        </authorList>
    </citation>
    <scope>NUCLEOTIDE SEQUENCE [LARGE SCALE GENOMIC DNA]</scope>
    <source>
        <strain evidence="16 17">A7P-90m</strain>
    </source>
</reference>
<feature type="transmembrane region" description="Helical" evidence="14">
    <location>
        <begin position="430"/>
        <end position="447"/>
    </location>
</feature>
<dbReference type="InterPro" id="IPR024320">
    <property type="entry name" value="LPG_synthase_C"/>
</dbReference>
<evidence type="ECO:0000259" key="15">
    <source>
        <dbReference type="Pfam" id="PF09924"/>
    </source>
</evidence>
<comment type="similarity">
    <text evidence="2">Belongs to the LPG synthase family.</text>
</comment>
<dbReference type="OrthoDB" id="145485at2"/>
<evidence type="ECO:0000256" key="8">
    <source>
        <dbReference type="ARBA" id="ARBA00022989"/>
    </source>
</evidence>
<evidence type="ECO:0000256" key="11">
    <source>
        <dbReference type="ARBA" id="ARBA00023251"/>
    </source>
</evidence>
<dbReference type="GO" id="GO:0006629">
    <property type="term" value="P:lipid metabolic process"/>
    <property type="evidence" value="ECO:0007669"/>
    <property type="project" value="UniProtKB-KW"/>
</dbReference>
<gene>
    <name evidence="16" type="ORF">SAMN05216323_10635</name>
</gene>
<dbReference type="RefSeq" id="WP_092440053.1">
    <property type="nucleotide sequence ID" value="NZ_FMYP01000063.1"/>
</dbReference>
<dbReference type="Proteomes" id="UP000199452">
    <property type="component" value="Unassembled WGS sequence"/>
</dbReference>
<keyword evidence="7 14" id="KW-0812">Transmembrane</keyword>
<feature type="transmembrane region" description="Helical" evidence="14">
    <location>
        <begin position="172"/>
        <end position="192"/>
    </location>
</feature>
<feature type="transmembrane region" description="Helical" evidence="14">
    <location>
        <begin position="64"/>
        <end position="87"/>
    </location>
</feature>
<evidence type="ECO:0000256" key="5">
    <source>
        <dbReference type="ARBA" id="ARBA00022475"/>
    </source>
</evidence>
<keyword evidence="11" id="KW-0046">Antibiotic resistance</keyword>
<dbReference type="STRING" id="1640674.SAMN05216323_10635"/>
<dbReference type="SUPFAM" id="SSF55729">
    <property type="entry name" value="Acyl-CoA N-acyltransferases (Nat)"/>
    <property type="match status" value="1"/>
</dbReference>
<evidence type="ECO:0000256" key="4">
    <source>
        <dbReference type="ARBA" id="ARBA00021546"/>
    </source>
</evidence>
<keyword evidence="10 14" id="KW-0472">Membrane</keyword>
<evidence type="ECO:0000313" key="16">
    <source>
        <dbReference type="EMBL" id="SDC93237.1"/>
    </source>
</evidence>
<evidence type="ECO:0000256" key="12">
    <source>
        <dbReference type="ARBA" id="ARBA00031899"/>
    </source>
</evidence>
<evidence type="ECO:0000256" key="14">
    <source>
        <dbReference type="SAM" id="Phobius"/>
    </source>
</evidence>
<dbReference type="AlphaFoldDB" id="A0A1G6QNJ9"/>